<evidence type="ECO:0000256" key="1">
    <source>
        <dbReference type="SAM" id="MobiDB-lite"/>
    </source>
</evidence>
<gene>
    <name evidence="2" type="ORF">RF11_06111</name>
</gene>
<sequence>MFGSEANSDSTNGRDLSNDLKELGENTSNLHITPTHPNTNDENYNIRYLYASESTNRSNLNKSEEMPGKYLNYQQGEKRKTALSLQLSKQPDVLSEFAELSTNEELRFIHNEYFNSNNRKPLSGRKLIQLGDNSSPYLKCSKFFTEVSHLLESKYKSLYKLILNLLLTKFW</sequence>
<dbReference type="EMBL" id="JWZT01005397">
    <property type="protein sequence ID" value="KII60888.1"/>
    <property type="molecule type" value="Genomic_DNA"/>
</dbReference>
<dbReference type="Proteomes" id="UP000031668">
    <property type="component" value="Unassembled WGS sequence"/>
</dbReference>
<reference evidence="2 3" key="1">
    <citation type="journal article" date="2014" name="Genome Biol. Evol.">
        <title>The genome of the myxosporean Thelohanellus kitauei shows adaptations to nutrient acquisition within its fish host.</title>
        <authorList>
            <person name="Yang Y."/>
            <person name="Xiong J."/>
            <person name="Zhou Z."/>
            <person name="Huo F."/>
            <person name="Miao W."/>
            <person name="Ran C."/>
            <person name="Liu Y."/>
            <person name="Zhang J."/>
            <person name="Feng J."/>
            <person name="Wang M."/>
            <person name="Wang M."/>
            <person name="Wang L."/>
            <person name="Yao B."/>
        </authorList>
    </citation>
    <scope>NUCLEOTIDE SEQUENCE [LARGE SCALE GENOMIC DNA]</scope>
    <source>
        <strain evidence="2">Wuqing</strain>
    </source>
</reference>
<evidence type="ECO:0000313" key="3">
    <source>
        <dbReference type="Proteomes" id="UP000031668"/>
    </source>
</evidence>
<protein>
    <submittedName>
        <fullName evidence="2">Uncharacterized protein</fullName>
    </submittedName>
</protein>
<organism evidence="2 3">
    <name type="scientific">Thelohanellus kitauei</name>
    <name type="common">Myxosporean</name>
    <dbReference type="NCBI Taxonomy" id="669202"/>
    <lineage>
        <taxon>Eukaryota</taxon>
        <taxon>Metazoa</taxon>
        <taxon>Cnidaria</taxon>
        <taxon>Myxozoa</taxon>
        <taxon>Myxosporea</taxon>
        <taxon>Bivalvulida</taxon>
        <taxon>Platysporina</taxon>
        <taxon>Myxobolidae</taxon>
        <taxon>Thelohanellus</taxon>
    </lineage>
</organism>
<name>A0A0C2I6R1_THEKT</name>
<accession>A0A0C2I6R1</accession>
<comment type="caution">
    <text evidence="2">The sequence shown here is derived from an EMBL/GenBank/DDBJ whole genome shotgun (WGS) entry which is preliminary data.</text>
</comment>
<feature type="region of interest" description="Disordered" evidence="1">
    <location>
        <begin position="1"/>
        <end position="21"/>
    </location>
</feature>
<evidence type="ECO:0000313" key="2">
    <source>
        <dbReference type="EMBL" id="KII60888.1"/>
    </source>
</evidence>
<dbReference type="AlphaFoldDB" id="A0A0C2I6R1"/>
<feature type="compositionally biased region" description="Polar residues" evidence="1">
    <location>
        <begin position="1"/>
        <end position="15"/>
    </location>
</feature>
<keyword evidence="3" id="KW-1185">Reference proteome</keyword>
<proteinExistence type="predicted"/>